<organism evidence="1 2">
    <name type="scientific">Pyrenophora teres f. teres</name>
    <dbReference type="NCBI Taxonomy" id="97479"/>
    <lineage>
        <taxon>Eukaryota</taxon>
        <taxon>Fungi</taxon>
        <taxon>Dikarya</taxon>
        <taxon>Ascomycota</taxon>
        <taxon>Pezizomycotina</taxon>
        <taxon>Dothideomycetes</taxon>
        <taxon>Pleosporomycetidae</taxon>
        <taxon>Pleosporales</taxon>
        <taxon>Pleosporineae</taxon>
        <taxon>Pleosporaceae</taxon>
        <taxon>Pyrenophora</taxon>
    </lineage>
</organism>
<evidence type="ECO:0000313" key="1">
    <source>
        <dbReference type="EMBL" id="CAE7023779.1"/>
    </source>
</evidence>
<reference evidence="1" key="1">
    <citation type="submission" date="2021-02" db="EMBL/GenBank/DDBJ databases">
        <authorList>
            <person name="Syme A R."/>
            <person name="Syme A R."/>
            <person name="Moolhuijzen P."/>
        </authorList>
    </citation>
    <scope>NUCLEOTIDE SEQUENCE</scope>
    <source>
        <strain evidence="1">W1-1</strain>
    </source>
</reference>
<dbReference type="AlphaFoldDB" id="A0A6S6VTL1"/>
<evidence type="ECO:0000313" key="2">
    <source>
        <dbReference type="Proteomes" id="UP000472372"/>
    </source>
</evidence>
<accession>A0A6S6VTL1</accession>
<protein>
    <submittedName>
        <fullName evidence="1">Uncharacterized protein</fullName>
    </submittedName>
</protein>
<sequence length="172" mass="19640">MATLYDRSSSPPDVERETFLALQRDITLSNHRLLVADTELKATKERTEQVTAFEIERYRLLRFEVINRIDILGDRYDQIISNIRKCKKTTSREIDAVKHGVNTLNQAADTITETTDTMTNDLNTGYRRLEDIVNLLDAAEKRDIEGIATLVETIGDSENGLANKIKRPNNRC</sequence>
<dbReference type="Proteomes" id="UP000472372">
    <property type="component" value="Chromosome 3"/>
</dbReference>
<dbReference type="EMBL" id="HG992979">
    <property type="protein sequence ID" value="CAE7023779.1"/>
    <property type="molecule type" value="Genomic_DNA"/>
</dbReference>
<name>A0A6S6VTL1_9PLEO</name>
<gene>
    <name evidence="1" type="ORF">PTTW11_03651</name>
</gene>
<proteinExistence type="predicted"/>